<feature type="domain" description="NADP-dependent oxidoreductase" evidence="3">
    <location>
        <begin position="46"/>
        <end position="179"/>
    </location>
</feature>
<proteinExistence type="predicted"/>
<reference evidence="4 5" key="1">
    <citation type="journal article" date="2015" name="Genome Biol. Evol.">
        <title>The genome of winter moth (Operophtera brumata) provides a genomic perspective on sexual dimorphism and phenology.</title>
        <authorList>
            <person name="Derks M.F."/>
            <person name="Smit S."/>
            <person name="Salis L."/>
            <person name="Schijlen E."/>
            <person name="Bossers A."/>
            <person name="Mateman C."/>
            <person name="Pijl A.S."/>
            <person name="de Ridder D."/>
            <person name="Groenen M.A."/>
            <person name="Visser M.E."/>
            <person name="Megens H.J."/>
        </authorList>
    </citation>
    <scope>NUCLEOTIDE SEQUENCE [LARGE SCALE GENOMIC DNA]</scope>
    <source>
        <strain evidence="4">WM2013NL</strain>
        <tissue evidence="4">Head and thorax</tissue>
    </source>
</reference>
<dbReference type="PROSITE" id="PS00063">
    <property type="entry name" value="ALDOKETO_REDUCTASE_3"/>
    <property type="match status" value="1"/>
</dbReference>
<evidence type="ECO:0000256" key="2">
    <source>
        <dbReference type="PIRSR" id="PIRSR000097-2"/>
    </source>
</evidence>
<sequence length="314" mass="35984">MCLKHKSQVDCLGSSYKLIDGNEIPAVALGTSLGHLSDGTRLLPVNQSVARAVQWALEAGYGHVDTAPLYRVEDEVGLGIQNYLLWIEYYERGQVPKALRRSLKELQLDYADLYLMHYPFAYNIDGSVSLTDYLTTWKGMEDVKELNLTKSIGVSNFNLTQMKRLWDNSRIKPTVLQIEDKGIVVMAYSPFGAILGRKSDAPPPRSDDPLLQNLAAKYKKTLDRKLVPIARSMNKERIEQNIAVFDFSLTSEEVQQISQFNTDYRLRTNTYVKFYRHPNFPFEKKNILSTSEVDVTLFWFLMNLYGLLNERAHK</sequence>
<accession>A0A0L7LL81</accession>
<dbReference type="PROSITE" id="PS00062">
    <property type="entry name" value="ALDOKETO_REDUCTASE_2"/>
    <property type="match status" value="1"/>
</dbReference>
<dbReference type="SUPFAM" id="SSF51430">
    <property type="entry name" value="NAD(P)-linked oxidoreductase"/>
    <property type="match status" value="1"/>
</dbReference>
<dbReference type="PANTHER" id="PTHR11732">
    <property type="entry name" value="ALDO/KETO REDUCTASE"/>
    <property type="match status" value="1"/>
</dbReference>
<dbReference type="Proteomes" id="UP000037510">
    <property type="component" value="Unassembled WGS sequence"/>
</dbReference>
<comment type="caution">
    <text evidence="4">The sequence shown here is derived from an EMBL/GenBank/DDBJ whole genome shotgun (WGS) entry which is preliminary data.</text>
</comment>
<keyword evidence="5" id="KW-1185">Reference proteome</keyword>
<name>A0A0L7LL81_OPEBR</name>
<evidence type="ECO:0000313" key="4">
    <source>
        <dbReference type="EMBL" id="KOB76187.1"/>
    </source>
</evidence>
<feature type="binding site" evidence="2">
    <location>
        <position position="117"/>
    </location>
    <ligand>
        <name>substrate</name>
    </ligand>
</feature>
<dbReference type="InterPro" id="IPR036812">
    <property type="entry name" value="NAD(P)_OxRdtase_dom_sf"/>
</dbReference>
<gene>
    <name evidence="4" type="ORF">OBRU01_06108</name>
</gene>
<protein>
    <submittedName>
        <fullName evidence="4">Aldo-keto reductase</fullName>
    </submittedName>
</protein>
<evidence type="ECO:0000313" key="5">
    <source>
        <dbReference type="Proteomes" id="UP000037510"/>
    </source>
</evidence>
<dbReference type="GO" id="GO:0016491">
    <property type="term" value="F:oxidoreductase activity"/>
    <property type="evidence" value="ECO:0007669"/>
    <property type="project" value="InterPro"/>
</dbReference>
<evidence type="ECO:0000259" key="3">
    <source>
        <dbReference type="Pfam" id="PF00248"/>
    </source>
</evidence>
<feature type="active site" description="Proton donor" evidence="1">
    <location>
        <position position="70"/>
    </location>
</feature>
<organism evidence="4 5">
    <name type="scientific">Operophtera brumata</name>
    <name type="common">Winter moth</name>
    <name type="synonym">Phalaena brumata</name>
    <dbReference type="NCBI Taxonomy" id="104452"/>
    <lineage>
        <taxon>Eukaryota</taxon>
        <taxon>Metazoa</taxon>
        <taxon>Ecdysozoa</taxon>
        <taxon>Arthropoda</taxon>
        <taxon>Hexapoda</taxon>
        <taxon>Insecta</taxon>
        <taxon>Pterygota</taxon>
        <taxon>Neoptera</taxon>
        <taxon>Endopterygota</taxon>
        <taxon>Lepidoptera</taxon>
        <taxon>Glossata</taxon>
        <taxon>Ditrysia</taxon>
        <taxon>Geometroidea</taxon>
        <taxon>Geometridae</taxon>
        <taxon>Larentiinae</taxon>
        <taxon>Operophtera</taxon>
    </lineage>
</organism>
<dbReference type="Pfam" id="PF00248">
    <property type="entry name" value="Aldo_ket_red"/>
    <property type="match status" value="1"/>
</dbReference>
<dbReference type="PIRSF" id="PIRSF000097">
    <property type="entry name" value="AKR"/>
    <property type="match status" value="1"/>
</dbReference>
<dbReference type="EMBL" id="JTDY01000695">
    <property type="protein sequence ID" value="KOB76187.1"/>
    <property type="molecule type" value="Genomic_DNA"/>
</dbReference>
<dbReference type="Gene3D" id="3.20.20.100">
    <property type="entry name" value="NADP-dependent oxidoreductase domain"/>
    <property type="match status" value="1"/>
</dbReference>
<dbReference type="STRING" id="104452.A0A0L7LL81"/>
<dbReference type="PRINTS" id="PR00069">
    <property type="entry name" value="ALDKETRDTASE"/>
</dbReference>
<dbReference type="InterPro" id="IPR018170">
    <property type="entry name" value="Aldo/ket_reductase_CS"/>
</dbReference>
<dbReference type="AlphaFoldDB" id="A0A0L7LL81"/>
<dbReference type="InterPro" id="IPR023210">
    <property type="entry name" value="NADP_OxRdtase_dom"/>
</dbReference>
<dbReference type="InterPro" id="IPR020471">
    <property type="entry name" value="AKR"/>
</dbReference>
<evidence type="ECO:0000256" key="1">
    <source>
        <dbReference type="PIRSR" id="PIRSR000097-1"/>
    </source>
</evidence>